<keyword evidence="2" id="KW-1185">Reference proteome</keyword>
<proteinExistence type="predicted"/>
<evidence type="ECO:0000313" key="1">
    <source>
        <dbReference type="EMBL" id="OMI08425.1"/>
    </source>
</evidence>
<evidence type="ECO:0000313" key="2">
    <source>
        <dbReference type="Proteomes" id="UP000187367"/>
    </source>
</evidence>
<protein>
    <submittedName>
        <fullName evidence="1">Uncharacterized protein</fullName>
    </submittedName>
</protein>
<name>A0A1R1RYW0_9BACI</name>
<dbReference type="Proteomes" id="UP000187367">
    <property type="component" value="Unassembled WGS sequence"/>
</dbReference>
<comment type="caution">
    <text evidence="1">The sequence shown here is derived from an EMBL/GenBank/DDBJ whole genome shotgun (WGS) entry which is preliminary data.</text>
</comment>
<accession>A0A1R1RYW0</accession>
<reference evidence="1 2" key="1">
    <citation type="submission" date="2017-01" db="EMBL/GenBank/DDBJ databases">
        <title>Bacillus phylogenomics.</title>
        <authorList>
            <person name="Dunlap C."/>
        </authorList>
    </citation>
    <scope>NUCLEOTIDE SEQUENCE [LARGE SCALE GENOMIC DNA]</scope>
    <source>
        <strain evidence="1 2">NRRL B-41282</strain>
    </source>
</reference>
<organism evidence="1 2">
    <name type="scientific">Bacillus swezeyi</name>
    <dbReference type="NCBI Taxonomy" id="1925020"/>
    <lineage>
        <taxon>Bacteria</taxon>
        <taxon>Bacillati</taxon>
        <taxon>Bacillota</taxon>
        <taxon>Bacilli</taxon>
        <taxon>Bacillales</taxon>
        <taxon>Bacillaceae</taxon>
        <taxon>Bacillus</taxon>
    </lineage>
</organism>
<dbReference type="EMBL" id="MTJL01000007">
    <property type="protein sequence ID" value="OMI08425.1"/>
    <property type="molecule type" value="Genomic_DNA"/>
</dbReference>
<accession>A0A1R1QUU4</accession>
<gene>
    <name evidence="1" type="ORF">BW143_05105</name>
</gene>
<dbReference type="AlphaFoldDB" id="A0A1R1RYW0"/>
<sequence length="71" mass="8208">MTSITDEGKIVNKGEKPPSFKYSSIKRNQNNQVFKSKKNVNSFYCIFVNNQDYELHQNINSLKLEGGLSFF</sequence>